<feature type="region of interest" description="Disordered" evidence="1">
    <location>
        <begin position="30"/>
        <end position="139"/>
    </location>
</feature>
<organism evidence="2 3">
    <name type="scientific">Thalassiosira oceanica</name>
    <name type="common">Marine diatom</name>
    <dbReference type="NCBI Taxonomy" id="159749"/>
    <lineage>
        <taxon>Eukaryota</taxon>
        <taxon>Sar</taxon>
        <taxon>Stramenopiles</taxon>
        <taxon>Ochrophyta</taxon>
        <taxon>Bacillariophyta</taxon>
        <taxon>Coscinodiscophyceae</taxon>
        <taxon>Thalassiosirophycidae</taxon>
        <taxon>Thalassiosirales</taxon>
        <taxon>Thalassiosiraceae</taxon>
        <taxon>Thalassiosira</taxon>
    </lineage>
</organism>
<protein>
    <submittedName>
        <fullName evidence="2">Uncharacterized protein</fullName>
    </submittedName>
</protein>
<feature type="compositionally biased region" description="Basic residues" evidence="1">
    <location>
        <begin position="57"/>
        <end position="75"/>
    </location>
</feature>
<sequence length="160" mass="17414">MISKESVFADTRHTAPILGFQRLGPMSSDLSTTLHRSGRSPSCKHSGNGHVVATPIRARRGVGRRSVNPRRRRAGRVGTDEEEGAAAKRDTARREGVTRRARHEAGAGRRGDTLPRQVHLRLEGADGAPDGLREEPRDADGGHYVMGGICLMIIPLRVNQ</sequence>
<evidence type="ECO:0000313" key="2">
    <source>
        <dbReference type="EMBL" id="EJK52476.1"/>
    </source>
</evidence>
<dbReference type="AlphaFoldDB" id="K0RUB3"/>
<dbReference type="EMBL" id="AGNL01039761">
    <property type="protein sequence ID" value="EJK52476.1"/>
    <property type="molecule type" value="Genomic_DNA"/>
</dbReference>
<proteinExistence type="predicted"/>
<comment type="caution">
    <text evidence="2">The sequence shown here is derived from an EMBL/GenBank/DDBJ whole genome shotgun (WGS) entry which is preliminary data.</text>
</comment>
<evidence type="ECO:0000256" key="1">
    <source>
        <dbReference type="SAM" id="MobiDB-lite"/>
    </source>
</evidence>
<feature type="compositionally biased region" description="Basic and acidic residues" evidence="1">
    <location>
        <begin position="85"/>
        <end position="113"/>
    </location>
</feature>
<evidence type="ECO:0000313" key="3">
    <source>
        <dbReference type="Proteomes" id="UP000266841"/>
    </source>
</evidence>
<name>K0RUB3_THAOC</name>
<feature type="non-terminal residue" evidence="2">
    <location>
        <position position="160"/>
    </location>
</feature>
<keyword evidence="3" id="KW-1185">Reference proteome</keyword>
<accession>K0RUB3</accession>
<dbReference type="Proteomes" id="UP000266841">
    <property type="component" value="Unassembled WGS sequence"/>
</dbReference>
<feature type="compositionally biased region" description="Polar residues" evidence="1">
    <location>
        <begin position="30"/>
        <end position="45"/>
    </location>
</feature>
<gene>
    <name evidence="2" type="ORF">THAOC_28239</name>
</gene>
<reference evidence="2 3" key="1">
    <citation type="journal article" date="2012" name="Genome Biol.">
        <title>Genome and low-iron response of an oceanic diatom adapted to chronic iron limitation.</title>
        <authorList>
            <person name="Lommer M."/>
            <person name="Specht M."/>
            <person name="Roy A.S."/>
            <person name="Kraemer L."/>
            <person name="Andreson R."/>
            <person name="Gutowska M.A."/>
            <person name="Wolf J."/>
            <person name="Bergner S.V."/>
            <person name="Schilhabel M.B."/>
            <person name="Klostermeier U.C."/>
            <person name="Beiko R.G."/>
            <person name="Rosenstiel P."/>
            <person name="Hippler M."/>
            <person name="Laroche J."/>
        </authorList>
    </citation>
    <scope>NUCLEOTIDE SEQUENCE [LARGE SCALE GENOMIC DNA]</scope>
    <source>
        <strain evidence="2 3">CCMP1005</strain>
    </source>
</reference>